<dbReference type="InterPro" id="IPR036388">
    <property type="entry name" value="WH-like_DNA-bd_sf"/>
</dbReference>
<dbReference type="PANTHER" id="PTHR43736:SF4">
    <property type="entry name" value="SLR1690 PROTEIN"/>
    <property type="match status" value="1"/>
</dbReference>
<dbReference type="PROSITE" id="PS51462">
    <property type="entry name" value="NUDIX"/>
    <property type="match status" value="1"/>
</dbReference>
<dbReference type="PROSITE" id="PS00893">
    <property type="entry name" value="NUDIX_BOX"/>
    <property type="match status" value="1"/>
</dbReference>
<dbReference type="RefSeq" id="WP_229714310.1">
    <property type="nucleotide sequence ID" value="NZ_BMDD01000006.1"/>
</dbReference>
<name>A0ABQ2A8U9_9BACL</name>
<dbReference type="InterPro" id="IPR000086">
    <property type="entry name" value="NUDIX_hydrolase_dom"/>
</dbReference>
<evidence type="ECO:0000256" key="1">
    <source>
        <dbReference type="ARBA" id="ARBA00022801"/>
    </source>
</evidence>
<dbReference type="PANTHER" id="PTHR43736">
    <property type="entry name" value="ADP-RIBOSE PYROPHOSPHATASE"/>
    <property type="match status" value="1"/>
</dbReference>
<comment type="similarity">
    <text evidence="2">Belongs to the Nudix hydrolase family.</text>
</comment>
<accession>A0ABQ2A8U9</accession>
<dbReference type="EMBL" id="BMDD01000006">
    <property type="protein sequence ID" value="GGH86077.1"/>
    <property type="molecule type" value="Genomic_DNA"/>
</dbReference>
<comment type="caution">
    <text evidence="4">The sequence shown here is derived from an EMBL/GenBank/DDBJ whole genome shotgun (WGS) entry which is preliminary data.</text>
</comment>
<dbReference type="SUPFAM" id="SSF46785">
    <property type="entry name" value="Winged helix' DNA-binding domain"/>
    <property type="match status" value="1"/>
</dbReference>
<dbReference type="InterPro" id="IPR020084">
    <property type="entry name" value="NUDIX_hydrolase_CS"/>
</dbReference>
<dbReference type="InterPro" id="IPR020476">
    <property type="entry name" value="Nudix_hydrolase"/>
</dbReference>
<dbReference type="Proteomes" id="UP000605427">
    <property type="component" value="Unassembled WGS sequence"/>
</dbReference>
<dbReference type="InterPro" id="IPR054105">
    <property type="entry name" value="WHD_NrtR"/>
</dbReference>
<dbReference type="Gene3D" id="1.10.10.10">
    <property type="entry name" value="Winged helix-like DNA-binding domain superfamily/Winged helix DNA-binding domain"/>
    <property type="match status" value="1"/>
</dbReference>
<reference evidence="5" key="1">
    <citation type="journal article" date="2019" name="Int. J. Syst. Evol. Microbiol.">
        <title>The Global Catalogue of Microorganisms (GCM) 10K type strain sequencing project: providing services to taxonomists for standard genome sequencing and annotation.</title>
        <authorList>
            <consortium name="The Broad Institute Genomics Platform"/>
            <consortium name="The Broad Institute Genome Sequencing Center for Infectious Disease"/>
            <person name="Wu L."/>
            <person name="Ma J."/>
        </authorList>
    </citation>
    <scope>NUCLEOTIDE SEQUENCE [LARGE SCALE GENOMIC DNA]</scope>
    <source>
        <strain evidence="5">CCM 8702</strain>
    </source>
</reference>
<evidence type="ECO:0000259" key="3">
    <source>
        <dbReference type="PROSITE" id="PS51462"/>
    </source>
</evidence>
<organism evidence="4 5">
    <name type="scientific">Saccharibacillus endophyticus</name>
    <dbReference type="NCBI Taxonomy" id="2060666"/>
    <lineage>
        <taxon>Bacteria</taxon>
        <taxon>Bacillati</taxon>
        <taxon>Bacillota</taxon>
        <taxon>Bacilli</taxon>
        <taxon>Bacillales</taxon>
        <taxon>Paenibacillaceae</taxon>
        <taxon>Saccharibacillus</taxon>
    </lineage>
</organism>
<keyword evidence="5" id="KW-1185">Reference proteome</keyword>
<evidence type="ECO:0000256" key="2">
    <source>
        <dbReference type="RuleBase" id="RU003476"/>
    </source>
</evidence>
<dbReference type="Pfam" id="PF00293">
    <property type="entry name" value="NUDIX"/>
    <property type="match status" value="1"/>
</dbReference>
<dbReference type="Gene3D" id="3.90.79.10">
    <property type="entry name" value="Nucleoside Triphosphate Pyrophosphohydrolase"/>
    <property type="match status" value="1"/>
</dbReference>
<gene>
    <name evidence="4" type="ORF">GCM10007362_45010</name>
</gene>
<dbReference type="InterPro" id="IPR015797">
    <property type="entry name" value="NUDIX_hydrolase-like_dom_sf"/>
</dbReference>
<evidence type="ECO:0000313" key="5">
    <source>
        <dbReference type="Proteomes" id="UP000605427"/>
    </source>
</evidence>
<sequence>MKMRENKNEDSRREPLRDANGLTEEEFLAGYDAGDYERPSIATDMVIFTVAGEKEENYRKLPKQTLRVLLIRRAGHPYLGRWALPGGFVRPNETADQAAARELFEETGVDRVYLEQLHTFSDVGRDPRTWVVSCSYMALIDSRGLQVQAGDDADRAAWFELSYRMNSESRERLDEGGMLHVRRYELKLTAESPEADSNDFYADSAKNAAGKLELTATVEHRITRTSRASIEEYVVADRGDLAFDHAKIIGMAIERLRGRVEENDLALHLMPELFTLTELQQAYEAILDRELLKAAFRRKAEPLVEKTDQYTENAGHRPSRLYRRSREDWGDYR</sequence>
<dbReference type="PRINTS" id="PR00502">
    <property type="entry name" value="NUDIXFAMILY"/>
</dbReference>
<dbReference type="CDD" id="cd18873">
    <property type="entry name" value="NUDIX_NadM_like"/>
    <property type="match status" value="1"/>
</dbReference>
<dbReference type="SUPFAM" id="SSF55811">
    <property type="entry name" value="Nudix"/>
    <property type="match status" value="1"/>
</dbReference>
<proteinExistence type="inferred from homology"/>
<protein>
    <submittedName>
        <fullName evidence="4">ADP-ribose pyrophosphatase</fullName>
    </submittedName>
</protein>
<evidence type="ECO:0000313" key="4">
    <source>
        <dbReference type="EMBL" id="GGH86077.1"/>
    </source>
</evidence>
<keyword evidence="1 2" id="KW-0378">Hydrolase</keyword>
<dbReference type="Pfam" id="PF21906">
    <property type="entry name" value="WHD_NrtR"/>
    <property type="match status" value="1"/>
</dbReference>
<dbReference type="InterPro" id="IPR036390">
    <property type="entry name" value="WH_DNA-bd_sf"/>
</dbReference>
<feature type="domain" description="Nudix hydrolase" evidence="3">
    <location>
        <begin position="38"/>
        <end position="186"/>
    </location>
</feature>